<keyword evidence="4" id="KW-1185">Reference proteome</keyword>
<name>A0ABU1UNF8_9ACTN</name>
<organism evidence="3 4">
    <name type="scientific">Aeromicrobium panaciterrae</name>
    <dbReference type="NCBI Taxonomy" id="363861"/>
    <lineage>
        <taxon>Bacteria</taxon>
        <taxon>Bacillati</taxon>
        <taxon>Actinomycetota</taxon>
        <taxon>Actinomycetes</taxon>
        <taxon>Propionibacteriales</taxon>
        <taxon>Nocardioidaceae</taxon>
        <taxon>Aeromicrobium</taxon>
    </lineage>
</organism>
<gene>
    <name evidence="3" type="ORF">J2X11_001499</name>
</gene>
<dbReference type="EMBL" id="JAVDWH010000001">
    <property type="protein sequence ID" value="MDR7086660.1"/>
    <property type="molecule type" value="Genomic_DNA"/>
</dbReference>
<dbReference type="GO" id="GO:0051301">
    <property type="term" value="P:cell division"/>
    <property type="evidence" value="ECO:0007669"/>
    <property type="project" value="UniProtKB-KW"/>
</dbReference>
<keyword evidence="2" id="KW-0472">Membrane</keyword>
<dbReference type="Proteomes" id="UP001257739">
    <property type="component" value="Unassembled WGS sequence"/>
</dbReference>
<keyword evidence="3" id="KW-0131">Cell cycle</keyword>
<keyword evidence="2" id="KW-1133">Transmembrane helix</keyword>
<feature type="transmembrane region" description="Helical" evidence="2">
    <location>
        <begin position="12"/>
        <end position="30"/>
    </location>
</feature>
<feature type="transmembrane region" description="Helical" evidence="2">
    <location>
        <begin position="36"/>
        <end position="56"/>
    </location>
</feature>
<feature type="region of interest" description="Disordered" evidence="1">
    <location>
        <begin position="145"/>
        <end position="205"/>
    </location>
</feature>
<reference evidence="3 4" key="1">
    <citation type="submission" date="2023-07" db="EMBL/GenBank/DDBJ databases">
        <title>Sorghum-associated microbial communities from plants grown in Nebraska, USA.</title>
        <authorList>
            <person name="Schachtman D."/>
        </authorList>
    </citation>
    <scope>NUCLEOTIDE SEQUENCE [LARGE SCALE GENOMIC DNA]</scope>
    <source>
        <strain evidence="3 4">BE248</strain>
    </source>
</reference>
<evidence type="ECO:0000256" key="2">
    <source>
        <dbReference type="SAM" id="Phobius"/>
    </source>
</evidence>
<feature type="compositionally biased region" description="Low complexity" evidence="1">
    <location>
        <begin position="165"/>
        <end position="205"/>
    </location>
</feature>
<comment type="caution">
    <text evidence="3">The sequence shown here is derived from an EMBL/GenBank/DDBJ whole genome shotgun (WGS) entry which is preliminary data.</text>
</comment>
<keyword evidence="3" id="KW-0132">Cell division</keyword>
<evidence type="ECO:0000313" key="4">
    <source>
        <dbReference type="Proteomes" id="UP001257739"/>
    </source>
</evidence>
<dbReference type="RefSeq" id="WP_309968936.1">
    <property type="nucleotide sequence ID" value="NZ_JAVDWH010000001.1"/>
</dbReference>
<proteinExistence type="predicted"/>
<sequence>MSRRRGLLGEVSWLQLIASVLAAVTAAWIASRLGVAGTLIGAALGSFVVTISSAFYGRTLDHTRTLLIQTESGTVIERHVEEGEVREALDEAADVDSAARGARFVDDKPRLHWKTIIVTAIVVLSLSLAAISTYELISGRTLDGDHGTTIGDTISGNRDKPTPKPTATETTTAVPTTPTATETTTEPTPTASTDTPTPTATETTE</sequence>
<feature type="transmembrane region" description="Helical" evidence="2">
    <location>
        <begin position="111"/>
        <end position="131"/>
    </location>
</feature>
<accession>A0ABU1UNF8</accession>
<keyword evidence="2" id="KW-0812">Transmembrane</keyword>
<protein>
    <submittedName>
        <fullName evidence="3">Cell division septation protein DedD</fullName>
    </submittedName>
</protein>
<evidence type="ECO:0000313" key="3">
    <source>
        <dbReference type="EMBL" id="MDR7086660.1"/>
    </source>
</evidence>
<evidence type="ECO:0000256" key="1">
    <source>
        <dbReference type="SAM" id="MobiDB-lite"/>
    </source>
</evidence>